<evidence type="ECO:0000256" key="2">
    <source>
        <dbReference type="ARBA" id="ARBA00012027"/>
    </source>
</evidence>
<dbReference type="PANTHER" id="PTHR18896">
    <property type="entry name" value="PHOSPHOLIPASE D"/>
    <property type="match status" value="1"/>
</dbReference>
<reference evidence="8" key="1">
    <citation type="journal article" date="2020" name="J. Eukaryot. Microbiol.">
        <title>De novo Sequencing, Assembly and Annotation of the Transcriptome for the Free-Living Testate Amoeba Arcella intermedia.</title>
        <authorList>
            <person name="Ribeiro G.M."/>
            <person name="Porfirio-Sousa A.L."/>
            <person name="Maurer-Alcala X.X."/>
            <person name="Katz L.A."/>
            <person name="Lahr D.J.G."/>
        </authorList>
    </citation>
    <scope>NUCLEOTIDE SEQUENCE</scope>
</reference>
<dbReference type="CDD" id="cd09141">
    <property type="entry name" value="PLDc_vPLD1_2_yPLD_like_2"/>
    <property type="match status" value="1"/>
</dbReference>
<evidence type="ECO:0000256" key="4">
    <source>
        <dbReference type="ARBA" id="ARBA00022801"/>
    </source>
</evidence>
<dbReference type="GO" id="GO:0009395">
    <property type="term" value="P:phospholipid catabolic process"/>
    <property type="evidence" value="ECO:0007669"/>
    <property type="project" value="TreeGrafter"/>
</dbReference>
<dbReference type="InterPro" id="IPR025202">
    <property type="entry name" value="PLD-like_dom"/>
</dbReference>
<dbReference type="PROSITE" id="PS50035">
    <property type="entry name" value="PLD"/>
    <property type="match status" value="1"/>
</dbReference>
<evidence type="ECO:0000259" key="7">
    <source>
        <dbReference type="PROSITE" id="PS50035"/>
    </source>
</evidence>
<organism evidence="8">
    <name type="scientific">Arcella intermedia</name>
    <dbReference type="NCBI Taxonomy" id="1963864"/>
    <lineage>
        <taxon>Eukaryota</taxon>
        <taxon>Amoebozoa</taxon>
        <taxon>Tubulinea</taxon>
        <taxon>Elardia</taxon>
        <taxon>Arcellinida</taxon>
        <taxon>Sphaerothecina</taxon>
        <taxon>Arcellidae</taxon>
        <taxon>Arcella</taxon>
    </lineage>
</organism>
<keyword evidence="4" id="KW-0378">Hydrolase</keyword>
<name>A0A6B2L4I6_9EUKA</name>
<dbReference type="EMBL" id="GIBP01002933">
    <property type="protein sequence ID" value="NDV31902.1"/>
    <property type="molecule type" value="Transcribed_RNA"/>
</dbReference>
<dbReference type="SMART" id="SM00155">
    <property type="entry name" value="PLDc"/>
    <property type="match status" value="1"/>
</dbReference>
<keyword evidence="3" id="KW-0677">Repeat</keyword>
<dbReference type="AlphaFoldDB" id="A0A6B2L4I6"/>
<sequence length="408" mass="46618">MDNVNVPNEDGFDRKKYPRMAWHDVHVKLRGAPARDVAINFIERWNFSKLSLERITVPIQTPKTTPLKPHLGTQSVQVLRSLGNWHLANYTKGSEKSIYEAYLHYISTAEKFIYIENQYFISSLAGNEVKNEIAKAILERIKKAIEENAKFKIIIILPVHPEGTFKDDAGIRYVMNWQYKTINRCKTALLTQLTLMYPNLKNLDEYISFNALRKAQYLATAQTFVTEQIYVHTKLMIVDDRVVIVGSANINDRSMEGERDSEIAVVIEDSNVIQSTMGGDPFVVAEFAHNLRKKLWREHLGIQESPYQLVDLVSDPLASWNYWLDTAKKNTEILQQMFQKLPSDDVSAVSEITTVTPAIKGNPNDAGMDLNRVCGHLIQFPLNFLRAQSLEPNADEMEIKLADIDIFT</sequence>
<evidence type="ECO:0000313" key="8">
    <source>
        <dbReference type="EMBL" id="NDV31902.1"/>
    </source>
</evidence>
<proteinExistence type="predicted"/>
<protein>
    <recommendedName>
        <fullName evidence="2">phospholipase D</fullName>
        <ecNumber evidence="2">3.1.4.4</ecNumber>
    </recommendedName>
</protein>
<dbReference type="Pfam" id="PF13091">
    <property type="entry name" value="PLDc_2"/>
    <property type="match status" value="1"/>
</dbReference>
<dbReference type="PANTHER" id="PTHR18896:SF76">
    <property type="entry name" value="PHOSPHOLIPASE"/>
    <property type="match status" value="1"/>
</dbReference>
<dbReference type="InterPro" id="IPR001736">
    <property type="entry name" value="PLipase_D/transphosphatidylase"/>
</dbReference>
<dbReference type="SUPFAM" id="SSF56024">
    <property type="entry name" value="Phospholipase D/nuclease"/>
    <property type="match status" value="1"/>
</dbReference>
<dbReference type="GO" id="GO:0004630">
    <property type="term" value="F:phospholipase D activity"/>
    <property type="evidence" value="ECO:0007669"/>
    <property type="project" value="UniProtKB-EC"/>
</dbReference>
<comment type="catalytic activity">
    <reaction evidence="1">
        <text>a 1,2-diacyl-sn-glycero-3-phosphocholine + H2O = a 1,2-diacyl-sn-glycero-3-phosphate + choline + H(+)</text>
        <dbReference type="Rhea" id="RHEA:14445"/>
        <dbReference type="ChEBI" id="CHEBI:15354"/>
        <dbReference type="ChEBI" id="CHEBI:15377"/>
        <dbReference type="ChEBI" id="CHEBI:15378"/>
        <dbReference type="ChEBI" id="CHEBI:57643"/>
        <dbReference type="ChEBI" id="CHEBI:58608"/>
        <dbReference type="EC" id="3.1.4.4"/>
    </reaction>
</comment>
<evidence type="ECO:0000256" key="1">
    <source>
        <dbReference type="ARBA" id="ARBA00000798"/>
    </source>
</evidence>
<keyword evidence="5" id="KW-0442">Lipid degradation</keyword>
<feature type="domain" description="PLD phosphodiesterase" evidence="7">
    <location>
        <begin position="227"/>
        <end position="254"/>
    </location>
</feature>
<accession>A0A6B2L4I6</accession>
<dbReference type="EC" id="3.1.4.4" evidence="2"/>
<evidence type="ECO:0000256" key="6">
    <source>
        <dbReference type="ARBA" id="ARBA00023098"/>
    </source>
</evidence>
<dbReference type="Gene3D" id="3.30.870.10">
    <property type="entry name" value="Endonuclease Chain A"/>
    <property type="match status" value="1"/>
</dbReference>
<dbReference type="InterPro" id="IPR015679">
    <property type="entry name" value="PLipase_D_fam"/>
</dbReference>
<evidence type="ECO:0000256" key="3">
    <source>
        <dbReference type="ARBA" id="ARBA00022737"/>
    </source>
</evidence>
<evidence type="ECO:0000256" key="5">
    <source>
        <dbReference type="ARBA" id="ARBA00022963"/>
    </source>
</evidence>
<keyword evidence="6" id="KW-0443">Lipid metabolism</keyword>